<proteinExistence type="predicted"/>
<reference evidence="1" key="1">
    <citation type="submission" date="2022-12" db="EMBL/GenBank/DDBJ databases">
        <title>Isolation and characterisation of novel Methanocorpusculum spp. from native Australian herbivores indicates the genus is ancestrally host-associated.</title>
        <authorList>
            <person name="Volmer J.G."/>
            <person name="Soo R.M."/>
            <person name="Evans P.N."/>
            <person name="Hoedt E.C."/>
            <person name="Astorga Alsina A.L."/>
            <person name="Woodcroft B.J."/>
            <person name="Tyson G.W."/>
            <person name="Hugenholtz P."/>
            <person name="Morrison M."/>
        </authorList>
    </citation>
    <scope>NUCLEOTIDE SEQUENCE</scope>
    <source>
        <strain evidence="1">CW153</strain>
    </source>
</reference>
<organism evidence="1 2">
    <name type="scientific">Methanocorpusculum vombati</name>
    <dbReference type="NCBI Taxonomy" id="3002864"/>
    <lineage>
        <taxon>Archaea</taxon>
        <taxon>Methanobacteriati</taxon>
        <taxon>Methanobacteriota</taxon>
        <taxon>Stenosarchaea group</taxon>
        <taxon>Methanomicrobia</taxon>
        <taxon>Methanomicrobiales</taxon>
        <taxon>Methanocorpusculaceae</taxon>
        <taxon>Methanocorpusculum</taxon>
    </lineage>
</organism>
<protein>
    <submittedName>
        <fullName evidence="1">Uncharacterized protein</fullName>
    </submittedName>
</protein>
<gene>
    <name evidence="1" type="ORF">O0S09_05890</name>
</gene>
<evidence type="ECO:0000313" key="1">
    <source>
        <dbReference type="EMBL" id="MCZ0862785.1"/>
    </source>
</evidence>
<sequence length="41" mass="4171">MITTTAATAITVTVSTTSRIVAMIGETAASRGEEEDVIGNT</sequence>
<dbReference type="EMBL" id="JAPTGC010000007">
    <property type="protein sequence ID" value="MCZ0862785.1"/>
    <property type="molecule type" value="Genomic_DNA"/>
</dbReference>
<dbReference type="Proteomes" id="UP001141336">
    <property type="component" value="Unassembled WGS sequence"/>
</dbReference>
<name>A0ABT4INS2_9EURY</name>
<evidence type="ECO:0000313" key="2">
    <source>
        <dbReference type="Proteomes" id="UP001141336"/>
    </source>
</evidence>
<accession>A0ABT4INS2</accession>
<comment type="caution">
    <text evidence="1">The sequence shown here is derived from an EMBL/GenBank/DDBJ whole genome shotgun (WGS) entry which is preliminary data.</text>
</comment>
<keyword evidence="2" id="KW-1185">Reference proteome</keyword>